<accession>A0A5D3CTF2</accession>
<name>A0A5D3CTF2_CUCMM</name>
<sequence length="133" mass="15365">MFGQLEWSLRHEAIKYIYTKHMNEGTSVRKYALDMMMHFIPLQTNAPLNKMEFNLTILLNELQRFKNLTMGKGKQVETNVANTKKKFSRGSFSKTKAETSKPNAELKKKGNGKTFKQNKEKKAVEKGKCYHCG</sequence>
<evidence type="ECO:0000313" key="3">
    <source>
        <dbReference type="Proteomes" id="UP000321947"/>
    </source>
</evidence>
<feature type="compositionally biased region" description="Basic and acidic residues" evidence="1">
    <location>
        <begin position="95"/>
        <end position="108"/>
    </location>
</feature>
<evidence type="ECO:0000256" key="1">
    <source>
        <dbReference type="SAM" id="MobiDB-lite"/>
    </source>
</evidence>
<dbReference type="EMBL" id="SSTD01009053">
    <property type="protein sequence ID" value="TYK14775.1"/>
    <property type="molecule type" value="Genomic_DNA"/>
</dbReference>
<feature type="region of interest" description="Disordered" evidence="1">
    <location>
        <begin position="76"/>
        <end position="120"/>
    </location>
</feature>
<comment type="caution">
    <text evidence="2">The sequence shown here is derived from an EMBL/GenBank/DDBJ whole genome shotgun (WGS) entry which is preliminary data.</text>
</comment>
<reference evidence="2 3" key="1">
    <citation type="submission" date="2019-08" db="EMBL/GenBank/DDBJ databases">
        <title>Draft genome sequences of two oriental melons (Cucumis melo L. var makuwa).</title>
        <authorList>
            <person name="Kwon S.-Y."/>
        </authorList>
    </citation>
    <scope>NUCLEOTIDE SEQUENCE [LARGE SCALE GENOMIC DNA]</scope>
    <source>
        <strain evidence="3">cv. Chang Bougi</strain>
        <tissue evidence="2">Leaf</tissue>
    </source>
</reference>
<protein>
    <submittedName>
        <fullName evidence="2">Gag/pol protein</fullName>
    </submittedName>
</protein>
<evidence type="ECO:0000313" key="2">
    <source>
        <dbReference type="EMBL" id="TYK14775.1"/>
    </source>
</evidence>
<dbReference type="Proteomes" id="UP000321947">
    <property type="component" value="Unassembled WGS sequence"/>
</dbReference>
<gene>
    <name evidence="2" type="ORF">E5676_scaffold1610G00140</name>
</gene>
<organism evidence="2 3">
    <name type="scientific">Cucumis melo var. makuwa</name>
    <name type="common">Oriental melon</name>
    <dbReference type="NCBI Taxonomy" id="1194695"/>
    <lineage>
        <taxon>Eukaryota</taxon>
        <taxon>Viridiplantae</taxon>
        <taxon>Streptophyta</taxon>
        <taxon>Embryophyta</taxon>
        <taxon>Tracheophyta</taxon>
        <taxon>Spermatophyta</taxon>
        <taxon>Magnoliopsida</taxon>
        <taxon>eudicotyledons</taxon>
        <taxon>Gunneridae</taxon>
        <taxon>Pentapetalae</taxon>
        <taxon>rosids</taxon>
        <taxon>fabids</taxon>
        <taxon>Cucurbitales</taxon>
        <taxon>Cucurbitaceae</taxon>
        <taxon>Benincaseae</taxon>
        <taxon>Cucumis</taxon>
    </lineage>
</organism>
<proteinExistence type="predicted"/>
<dbReference type="AlphaFoldDB" id="A0A5D3CTF2"/>